<sequence>MAIVNQFVSGRTIEGILAIGNAQKPRYPSPAMESIIQVFMPSSVVIWHPSICCGRNKLCLCPSFVNLVASGKGELILVVTLASSNIDWCAEHRHLSRSTLEASSAADRAEASKEKVGGPAERTLQAGAAGARQPILSRLRFVDTTEPTPANLLVPHDSLWTRHRQPFASLCPPHPRAFGPWTGTGTPLRAFILGLRGVGRNRLSALRPLSRIPPPRKPSFAPPRGTATAGNLEI</sequence>
<proteinExistence type="predicted"/>
<keyword evidence="3" id="KW-1185">Reference proteome</keyword>
<accession>A0A2J6PYM3</accession>
<dbReference type="EMBL" id="KZ613491">
    <property type="protein sequence ID" value="PMD19129.1"/>
    <property type="molecule type" value="Genomic_DNA"/>
</dbReference>
<feature type="region of interest" description="Disordered" evidence="1">
    <location>
        <begin position="100"/>
        <end position="119"/>
    </location>
</feature>
<protein>
    <submittedName>
        <fullName evidence="2">Uncharacterized protein</fullName>
    </submittedName>
</protein>
<dbReference type="Proteomes" id="UP000235672">
    <property type="component" value="Unassembled WGS sequence"/>
</dbReference>
<evidence type="ECO:0000313" key="3">
    <source>
        <dbReference type="Proteomes" id="UP000235672"/>
    </source>
</evidence>
<feature type="compositionally biased region" description="Basic and acidic residues" evidence="1">
    <location>
        <begin position="107"/>
        <end position="116"/>
    </location>
</feature>
<name>A0A2J6PYM3_9HELO</name>
<feature type="region of interest" description="Disordered" evidence="1">
    <location>
        <begin position="210"/>
        <end position="234"/>
    </location>
</feature>
<dbReference type="AlphaFoldDB" id="A0A2J6PYM3"/>
<organism evidence="2 3">
    <name type="scientific">Hyaloscypha hepaticicola</name>
    <dbReference type="NCBI Taxonomy" id="2082293"/>
    <lineage>
        <taxon>Eukaryota</taxon>
        <taxon>Fungi</taxon>
        <taxon>Dikarya</taxon>
        <taxon>Ascomycota</taxon>
        <taxon>Pezizomycotina</taxon>
        <taxon>Leotiomycetes</taxon>
        <taxon>Helotiales</taxon>
        <taxon>Hyaloscyphaceae</taxon>
        <taxon>Hyaloscypha</taxon>
    </lineage>
</organism>
<evidence type="ECO:0000313" key="2">
    <source>
        <dbReference type="EMBL" id="PMD19129.1"/>
    </source>
</evidence>
<evidence type="ECO:0000256" key="1">
    <source>
        <dbReference type="SAM" id="MobiDB-lite"/>
    </source>
</evidence>
<reference evidence="2 3" key="1">
    <citation type="submission" date="2016-05" db="EMBL/GenBank/DDBJ databases">
        <title>A degradative enzymes factory behind the ericoid mycorrhizal symbiosis.</title>
        <authorList>
            <consortium name="DOE Joint Genome Institute"/>
            <person name="Martino E."/>
            <person name="Morin E."/>
            <person name="Grelet G."/>
            <person name="Kuo A."/>
            <person name="Kohler A."/>
            <person name="Daghino S."/>
            <person name="Barry K."/>
            <person name="Choi C."/>
            <person name="Cichocki N."/>
            <person name="Clum A."/>
            <person name="Copeland A."/>
            <person name="Hainaut M."/>
            <person name="Haridas S."/>
            <person name="Labutti K."/>
            <person name="Lindquist E."/>
            <person name="Lipzen A."/>
            <person name="Khouja H.-R."/>
            <person name="Murat C."/>
            <person name="Ohm R."/>
            <person name="Olson A."/>
            <person name="Spatafora J."/>
            <person name="Veneault-Fourrey C."/>
            <person name="Henrissat B."/>
            <person name="Grigoriev I."/>
            <person name="Martin F."/>
            <person name="Perotto S."/>
        </authorList>
    </citation>
    <scope>NUCLEOTIDE SEQUENCE [LARGE SCALE GENOMIC DNA]</scope>
    <source>
        <strain evidence="2 3">UAMH 7357</strain>
    </source>
</reference>
<gene>
    <name evidence="2" type="ORF">NA56DRAFT_706183</name>
</gene>
<feature type="compositionally biased region" description="Pro residues" evidence="1">
    <location>
        <begin position="211"/>
        <end position="221"/>
    </location>
</feature>